<sequence length="64" mass="7296">MGVILIEQEDESNMNNSLSILVDTLLCILEPLFCLAQQVPELYVHSQDILENLMDDLDKIMQGF</sequence>
<reference evidence="1 2" key="1">
    <citation type="submission" date="2019-08" db="EMBL/GenBank/DDBJ databases">
        <authorList>
            <person name="Alioto T."/>
            <person name="Alioto T."/>
            <person name="Gomez Garrido J."/>
        </authorList>
    </citation>
    <scope>NUCLEOTIDE SEQUENCE [LARGE SCALE GENOMIC DNA]</scope>
</reference>
<dbReference type="OrthoDB" id="4777606at2759"/>
<keyword evidence="2" id="KW-1185">Reference proteome</keyword>
<dbReference type="Proteomes" id="UP000325440">
    <property type="component" value="Unassembled WGS sequence"/>
</dbReference>
<proteinExistence type="predicted"/>
<name>A0A5E4NR95_9HEMI</name>
<gene>
    <name evidence="1" type="ORF">CINCED_3A023900</name>
</gene>
<accession>A0A5E4NR95</accession>
<evidence type="ECO:0000313" key="2">
    <source>
        <dbReference type="Proteomes" id="UP000325440"/>
    </source>
</evidence>
<organism evidence="1 2">
    <name type="scientific">Cinara cedri</name>
    <dbReference type="NCBI Taxonomy" id="506608"/>
    <lineage>
        <taxon>Eukaryota</taxon>
        <taxon>Metazoa</taxon>
        <taxon>Ecdysozoa</taxon>
        <taxon>Arthropoda</taxon>
        <taxon>Hexapoda</taxon>
        <taxon>Insecta</taxon>
        <taxon>Pterygota</taxon>
        <taxon>Neoptera</taxon>
        <taxon>Paraneoptera</taxon>
        <taxon>Hemiptera</taxon>
        <taxon>Sternorrhyncha</taxon>
        <taxon>Aphidomorpha</taxon>
        <taxon>Aphidoidea</taxon>
        <taxon>Aphididae</taxon>
        <taxon>Lachninae</taxon>
        <taxon>Cinara</taxon>
    </lineage>
</organism>
<dbReference type="AlphaFoldDB" id="A0A5E4NR95"/>
<evidence type="ECO:0000313" key="1">
    <source>
        <dbReference type="EMBL" id="VVC46551.1"/>
    </source>
</evidence>
<protein>
    <submittedName>
        <fullName evidence="1">Uncharacterized protein</fullName>
    </submittedName>
</protein>
<dbReference type="EMBL" id="CABPRJ010002761">
    <property type="protein sequence ID" value="VVC46551.1"/>
    <property type="molecule type" value="Genomic_DNA"/>
</dbReference>